<sequence length="702" mass="78778">MADLCRLCRGLSISDLIELSKPTFPNLLPYNSRYYPHYECFSDLEESAEQGCELCQLIVEGFKSTAYPALGEGVTLHSALQLLPKNTTNVEITIHTTRMRNAPQKVEDVEVFDTLMVHVGPGPDDRSVLDFDELHEWRLELLLTLTTPRDRHRIGRFDIDRGLSSPVTYQLAQGWLNNCLSTHPECKLDELPALPTRVLDLQAEGASEGCRIVQSRGRTGKYAALSHCWGGMITPVLSDHTVREFLEELQVSQLAANFQDAVNITRELGIRYLWIDSLCILQDSKLDWQIESAKMAAVYQDAAVTIYASTSPGSKHGILPQHNLSAGGQKLKKVNILVDPRGDDKQHVDIQRLEEAEDEDLWKLDVMSPLAIRGWCLQELILAPRRLFCGKKQFYWQCLHDYQAADGLPRSPGVRTTTAEYRDIMKQIHSTRKPSREEILSEYYTLVSKYSQRMLSYGSDKLLAVSGLTSQLHPAVGGEYVAGLWTCDITSGLIWRSLGPSATHSKEYRAPSWSWAVTDEKIGFGFEGFRAPGKWTAELVDHKVELVDPSNTYGQVSSARITIKALTKRFVRSAQRVAVEDDIPYDKVGTTPLAAAVWLEQALFATLHVQHGANVHAGRPLHRYLRRPTLFEVHRVAEDAEGQEEPTAGRDIAALLVGTRALDYARGLTPVEQIDEDVDFENFVAWFPALFYGDIVKECGDI</sequence>
<dbReference type="Proteomes" id="UP001583177">
    <property type="component" value="Unassembled WGS sequence"/>
</dbReference>
<reference evidence="2 3" key="1">
    <citation type="journal article" date="2024" name="IMA Fungus">
        <title>IMA Genome - F19 : A genome assembly and annotation guide to empower mycologists, including annotated draft genome sequences of Ceratocystis pirilliformis, Diaporthe australafricana, Fusarium ophioides, Paecilomyces lecythidis, and Sporothrix stenoceras.</title>
        <authorList>
            <person name="Aylward J."/>
            <person name="Wilson A.M."/>
            <person name="Visagie C.M."/>
            <person name="Spraker J."/>
            <person name="Barnes I."/>
            <person name="Buitendag C."/>
            <person name="Ceriani C."/>
            <person name="Del Mar Angel L."/>
            <person name="du Plessis D."/>
            <person name="Fuchs T."/>
            <person name="Gasser K."/>
            <person name="Kramer D."/>
            <person name="Li W."/>
            <person name="Munsamy K."/>
            <person name="Piso A."/>
            <person name="Price J.L."/>
            <person name="Sonnekus B."/>
            <person name="Thomas C."/>
            <person name="van der Nest A."/>
            <person name="van Dijk A."/>
            <person name="van Heerden A."/>
            <person name="van Vuuren N."/>
            <person name="Yilmaz N."/>
            <person name="Duong T.A."/>
            <person name="van der Merwe N.A."/>
            <person name="Wingfield M.J."/>
            <person name="Wingfield B.D."/>
        </authorList>
    </citation>
    <scope>NUCLEOTIDE SEQUENCE [LARGE SCALE GENOMIC DNA]</scope>
    <source>
        <strain evidence="2 3">CMW 18300</strain>
    </source>
</reference>
<organism evidence="2 3">
    <name type="scientific">Diaporthe australafricana</name>
    <dbReference type="NCBI Taxonomy" id="127596"/>
    <lineage>
        <taxon>Eukaryota</taxon>
        <taxon>Fungi</taxon>
        <taxon>Dikarya</taxon>
        <taxon>Ascomycota</taxon>
        <taxon>Pezizomycotina</taxon>
        <taxon>Sordariomycetes</taxon>
        <taxon>Sordariomycetidae</taxon>
        <taxon>Diaporthales</taxon>
        <taxon>Diaporthaceae</taxon>
        <taxon>Diaporthe</taxon>
    </lineage>
</organism>
<dbReference type="PANTHER" id="PTHR33112">
    <property type="entry name" value="DOMAIN PROTEIN, PUTATIVE-RELATED"/>
    <property type="match status" value="1"/>
</dbReference>
<evidence type="ECO:0000313" key="2">
    <source>
        <dbReference type="EMBL" id="KAL1855911.1"/>
    </source>
</evidence>
<evidence type="ECO:0000259" key="1">
    <source>
        <dbReference type="Pfam" id="PF06985"/>
    </source>
</evidence>
<protein>
    <recommendedName>
        <fullName evidence="1">Heterokaryon incompatibility domain-containing protein</fullName>
    </recommendedName>
</protein>
<dbReference type="InterPro" id="IPR010730">
    <property type="entry name" value="HET"/>
</dbReference>
<evidence type="ECO:0000313" key="3">
    <source>
        <dbReference type="Proteomes" id="UP001583177"/>
    </source>
</evidence>
<gene>
    <name evidence="2" type="ORF">Daus18300_010890</name>
</gene>
<proteinExistence type="predicted"/>
<dbReference type="PANTHER" id="PTHR33112:SF16">
    <property type="entry name" value="HETEROKARYON INCOMPATIBILITY DOMAIN-CONTAINING PROTEIN"/>
    <property type="match status" value="1"/>
</dbReference>
<accession>A0ABR3W8Q4</accession>
<keyword evidence="3" id="KW-1185">Reference proteome</keyword>
<comment type="caution">
    <text evidence="2">The sequence shown here is derived from an EMBL/GenBank/DDBJ whole genome shotgun (WGS) entry which is preliminary data.</text>
</comment>
<name>A0ABR3W8Q4_9PEZI</name>
<dbReference type="EMBL" id="JAWRVE010000125">
    <property type="protein sequence ID" value="KAL1855911.1"/>
    <property type="molecule type" value="Genomic_DNA"/>
</dbReference>
<dbReference type="Pfam" id="PF06985">
    <property type="entry name" value="HET"/>
    <property type="match status" value="1"/>
</dbReference>
<feature type="domain" description="Heterokaryon incompatibility" evidence="1">
    <location>
        <begin position="222"/>
        <end position="379"/>
    </location>
</feature>